<dbReference type="EMBL" id="AP017895">
    <property type="protein sequence ID" value="BAV86673.1"/>
    <property type="molecule type" value="Genomic_DNA"/>
</dbReference>
<feature type="compositionally biased region" description="Low complexity" evidence="1">
    <location>
        <begin position="266"/>
        <end position="280"/>
    </location>
</feature>
<protein>
    <recommendedName>
        <fullName evidence="6">ABC transporter-associated repeat protein</fullName>
    </recommendedName>
</protein>
<feature type="region of interest" description="Disordered" evidence="1">
    <location>
        <begin position="653"/>
        <end position="716"/>
    </location>
</feature>
<evidence type="ECO:0000313" key="5">
    <source>
        <dbReference type="Proteomes" id="UP000250241"/>
    </source>
</evidence>
<dbReference type="NCBIfam" id="TIGR03769">
    <property type="entry name" value="P_ac_wall_RPT"/>
    <property type="match status" value="2"/>
</dbReference>
<dbReference type="NCBIfam" id="NF038134">
    <property type="entry name" value="choice_anch_M"/>
    <property type="match status" value="2"/>
</dbReference>
<dbReference type="KEGG" id="raj:RA11412_0374"/>
<feature type="compositionally biased region" description="Polar residues" evidence="1">
    <location>
        <begin position="284"/>
        <end position="294"/>
    </location>
</feature>
<reference evidence="4 5" key="1">
    <citation type="submission" date="2016-10" db="EMBL/GenBank/DDBJ databases">
        <title>Genome sequence of Rothia aeria strain JCM11412.</title>
        <authorList>
            <person name="Nambu T."/>
        </authorList>
    </citation>
    <scope>NUCLEOTIDE SEQUENCE [LARGE SCALE GENOMIC DNA]</scope>
    <source>
        <strain evidence="4 5">JCM 11412</strain>
    </source>
</reference>
<feature type="chain" id="PRO_5043859420" description="ABC transporter-associated repeat protein" evidence="3">
    <location>
        <begin position="31"/>
        <end position="792"/>
    </location>
</feature>
<feature type="transmembrane region" description="Helical" evidence="2">
    <location>
        <begin position="765"/>
        <end position="784"/>
    </location>
</feature>
<proteinExistence type="predicted"/>
<keyword evidence="2" id="KW-0812">Transmembrane</keyword>
<keyword evidence="5" id="KW-1185">Reference proteome</keyword>
<evidence type="ECO:0008006" key="6">
    <source>
        <dbReference type="Google" id="ProtNLM"/>
    </source>
</evidence>
<feature type="compositionally biased region" description="Polar residues" evidence="1">
    <location>
        <begin position="653"/>
        <end position="675"/>
    </location>
</feature>
<evidence type="ECO:0000256" key="3">
    <source>
        <dbReference type="SAM" id="SignalP"/>
    </source>
</evidence>
<keyword evidence="2" id="KW-1133">Transmembrane helix</keyword>
<feature type="region of interest" description="Disordered" evidence="1">
    <location>
        <begin position="250"/>
        <end position="436"/>
    </location>
</feature>
<feature type="compositionally biased region" description="Low complexity" evidence="1">
    <location>
        <begin position="351"/>
        <end position="367"/>
    </location>
</feature>
<feature type="compositionally biased region" description="Low complexity" evidence="1">
    <location>
        <begin position="402"/>
        <end position="412"/>
    </location>
</feature>
<evidence type="ECO:0000256" key="2">
    <source>
        <dbReference type="SAM" id="Phobius"/>
    </source>
</evidence>
<organism evidence="4 5">
    <name type="scientific">Rothia aeria</name>
    <dbReference type="NCBI Taxonomy" id="172042"/>
    <lineage>
        <taxon>Bacteria</taxon>
        <taxon>Bacillati</taxon>
        <taxon>Actinomycetota</taxon>
        <taxon>Actinomycetes</taxon>
        <taxon>Micrococcales</taxon>
        <taxon>Micrococcaceae</taxon>
        <taxon>Rothia</taxon>
    </lineage>
</organism>
<dbReference type="GeneID" id="93861934"/>
<dbReference type="InterPro" id="IPR022395">
    <property type="entry name" value="CHP03773_ABC_transptr-like"/>
</dbReference>
<gene>
    <name evidence="4" type="ORF">RA11412_0374</name>
</gene>
<name>A0A2Z5QWE9_9MICC</name>
<sequence>MQRSTSALTLLSAASLTCGLVLTPAVPALAHEEHGTASASDTTSNQRTHRIDGENTVAGVHANLVDLSLRDGAFTLGSRASTHDGEGIYDPARTVFHLPNTDSTRSTVAAGYEFIAPKGTPIWYIPHTGTGGVLHPGFGADNIPRDALKENKISLELVRTQTPDGGSVEVFREDPSGPTRLFSSRENLPAHTITAGEQAHPGWAFTAPGVYRLTFRATAQRTDGTPISAEQTYTVAVGDVPANIFEQMRTQESERHGGTSKATDHSAAASAASPAGAGAPKTPANISGANTHNVRQAGAPASGGSNGAPQQPRVESPAAQGPAPEPQAQQAGNSASQGSGAADRSTPEAVNAAEDSGGNGAASAADSGGTGTGGTVQSITPPAGASGGKSVRGSNSANVAPGASHQGAAAGSGSAGGGAGSSGAGSGGSDSAGSGSEKCYATEVQVKDAKQSLRRPASVLSVEPALHTATVQNVAEYGGSDRATEGHFDVGPVLNGSTLSSAVKDDRFSPPKHVSPGSLNFVLGDAAKLKFPAGMEDIAPAGSTVHMIGATQQAGVPWLGWSTQDPELLKQADGPVTMSLKGFDGPGSMSVFLSGNFGSAGQKVFTSRGGSFQVPLNTHQHSNWVFTAEGRYRVTIGWQVRLKNGQTVESTSTLNFTVGNGSGENTSGGDKQQGAQKPAENGGHRGGAHNDTPAGESKTPDKQAGRGTVDAASGIVTKPDGTKVRIVGKTASGKDCALTNQELKDAQQAAAAGQLASTGAGFNPFMVSTSVLAVALGGMIVYAVRRRKRHAA</sequence>
<keyword evidence="2" id="KW-0472">Membrane</keyword>
<feature type="compositionally biased region" description="Low complexity" evidence="1">
    <location>
        <begin position="297"/>
        <end position="309"/>
    </location>
</feature>
<evidence type="ECO:0000313" key="4">
    <source>
        <dbReference type="EMBL" id="BAV86673.1"/>
    </source>
</evidence>
<evidence type="ECO:0000256" key="1">
    <source>
        <dbReference type="SAM" id="MobiDB-lite"/>
    </source>
</evidence>
<feature type="compositionally biased region" description="Gly residues" evidence="1">
    <location>
        <begin position="413"/>
        <end position="430"/>
    </location>
</feature>
<dbReference type="RefSeq" id="WP_128087221.1">
    <property type="nucleotide sequence ID" value="NZ_CP068102.1"/>
</dbReference>
<dbReference type="AlphaFoldDB" id="A0A2Z5QWE9"/>
<keyword evidence="3" id="KW-0732">Signal</keyword>
<feature type="signal peptide" evidence="3">
    <location>
        <begin position="1"/>
        <end position="30"/>
    </location>
</feature>
<dbReference type="Proteomes" id="UP000250241">
    <property type="component" value="Chromosome"/>
</dbReference>
<dbReference type="InterPro" id="IPR022435">
    <property type="entry name" value="Surface-anchored_actinobac"/>
</dbReference>
<accession>A0A2Z5QWE9</accession>
<dbReference type="NCBIfam" id="TIGR03773">
    <property type="entry name" value="anch_rpt_wall"/>
    <property type="match status" value="1"/>
</dbReference>
<feature type="compositionally biased region" description="Low complexity" evidence="1">
    <location>
        <begin position="317"/>
        <end position="342"/>
    </location>
</feature>